<organism evidence="1 2">
    <name type="scientific">Williamsia phyllosphaerae</name>
    <dbReference type="NCBI Taxonomy" id="885042"/>
    <lineage>
        <taxon>Bacteria</taxon>
        <taxon>Bacillati</taxon>
        <taxon>Actinomycetota</taxon>
        <taxon>Actinomycetes</taxon>
        <taxon>Mycobacteriales</taxon>
        <taxon>Nocardiaceae</taxon>
        <taxon>Williamsia</taxon>
    </lineage>
</organism>
<keyword evidence="2" id="KW-1185">Reference proteome</keyword>
<sequence>MNESLLVGIPVYGQVDLTHDLVGDLRREHLDFVIIDNRGDYEPLGDERVVSPGRNLGWAGGSNLAIRTAFADGYEWAMTLNNDVRLSRGFGRGLFAPGLPADAGIVGPVYDDLAHPEVFTEYAGAADEYEPRARYRVTPIVDGTAMMIKRDTWFVVGDFDERTFGDYAWGANLDLCLRSTDAGYGVYCTEMSFINHLGRRTVREMDSRYESRAMRAMRRGMKQVYGKQWRARAFVDEIEIRELSSHRTVDALVRAPRSSRMTSRGE</sequence>
<accession>A0ABQ1UDJ0</accession>
<reference evidence="2" key="1">
    <citation type="journal article" date="2019" name="Int. J. Syst. Evol. Microbiol.">
        <title>The Global Catalogue of Microorganisms (GCM) 10K type strain sequencing project: providing services to taxonomists for standard genome sequencing and annotation.</title>
        <authorList>
            <consortium name="The Broad Institute Genomics Platform"/>
            <consortium name="The Broad Institute Genome Sequencing Center for Infectious Disease"/>
            <person name="Wu L."/>
            <person name="Ma J."/>
        </authorList>
    </citation>
    <scope>NUCLEOTIDE SEQUENCE [LARGE SCALE GENOMIC DNA]</scope>
    <source>
        <strain evidence="2">CCM 7855</strain>
    </source>
</reference>
<dbReference type="RefSeq" id="WP_188487212.1">
    <property type="nucleotide sequence ID" value="NZ_BMCS01000001.1"/>
</dbReference>
<gene>
    <name evidence="1" type="primary">wbbL2</name>
    <name evidence="1" type="ORF">GCM10007298_08690</name>
</gene>
<proteinExistence type="predicted"/>
<dbReference type="PANTHER" id="PTHR43179">
    <property type="entry name" value="RHAMNOSYLTRANSFERASE WBBL"/>
    <property type="match status" value="1"/>
</dbReference>
<evidence type="ECO:0000313" key="1">
    <source>
        <dbReference type="EMBL" id="GGF14826.1"/>
    </source>
</evidence>
<comment type="caution">
    <text evidence="1">The sequence shown here is derived from an EMBL/GenBank/DDBJ whole genome shotgun (WGS) entry which is preliminary data.</text>
</comment>
<protein>
    <submittedName>
        <fullName evidence="1">Uncharacterized protein</fullName>
    </submittedName>
</protein>
<dbReference type="Proteomes" id="UP000632454">
    <property type="component" value="Unassembled WGS sequence"/>
</dbReference>
<dbReference type="SUPFAM" id="SSF53448">
    <property type="entry name" value="Nucleotide-diphospho-sugar transferases"/>
    <property type="match status" value="1"/>
</dbReference>
<dbReference type="InterPro" id="IPR029044">
    <property type="entry name" value="Nucleotide-diphossugar_trans"/>
</dbReference>
<dbReference type="EMBL" id="BMCS01000001">
    <property type="protein sequence ID" value="GGF14826.1"/>
    <property type="molecule type" value="Genomic_DNA"/>
</dbReference>
<dbReference type="PANTHER" id="PTHR43179:SF11">
    <property type="entry name" value="GLYCOSYL TRANSFERASE"/>
    <property type="match status" value="1"/>
</dbReference>
<dbReference type="Gene3D" id="3.90.550.10">
    <property type="entry name" value="Spore Coat Polysaccharide Biosynthesis Protein SpsA, Chain A"/>
    <property type="match status" value="1"/>
</dbReference>
<name>A0ABQ1UDJ0_9NOCA</name>
<evidence type="ECO:0000313" key="2">
    <source>
        <dbReference type="Proteomes" id="UP000632454"/>
    </source>
</evidence>